<keyword evidence="2" id="KW-1185">Reference proteome</keyword>
<name>A0A6A4HWX7_9AGAR</name>
<evidence type="ECO:0000313" key="1">
    <source>
        <dbReference type="EMBL" id="KAE9401437.1"/>
    </source>
</evidence>
<dbReference type="Proteomes" id="UP000799118">
    <property type="component" value="Unassembled WGS sequence"/>
</dbReference>
<dbReference type="OrthoDB" id="2634618at2759"/>
<evidence type="ECO:0000313" key="2">
    <source>
        <dbReference type="Proteomes" id="UP000799118"/>
    </source>
</evidence>
<gene>
    <name evidence="1" type="ORF">BT96DRAFT_937973</name>
</gene>
<dbReference type="EMBL" id="ML769446">
    <property type="protein sequence ID" value="KAE9401437.1"/>
    <property type="molecule type" value="Genomic_DNA"/>
</dbReference>
<dbReference type="AlphaFoldDB" id="A0A6A4HWX7"/>
<sequence>MIHIASHDTPKPRKAKVIKFKAADFMNAGAIKKFITEIQQMFHIFFVAGKGEYLEDWETAAAALRALHKIKDALEDMQRLIPNLIRVAVCYVSHWWEPMIAQELLHWTPPSALKIPALFPLVCVSKNVPFVGQPECIYMFLSLYNFQWVFPWVLLDYPNGVRQGQDLQDNYKFLSENSTLIVHNWLLKISASAPFWLNIEILKLPGTSFYVILITWRKFPLNMGVEPQIDLPPGCGRDITYFKNADTGVEIGGVVYNALNDYGTIAAAGYKQGQDGSLGSGYGGLYPLNKTLVENTLSKEEADVYVGHLFKMAIDNGLVMQIVKQASQEIAKKMKTEADQAGTLALENVSTARGGNPAHYNFCYNSYGIIVQIVVGAI</sequence>
<accession>A0A6A4HWX7</accession>
<reference evidence="1" key="1">
    <citation type="journal article" date="2019" name="Environ. Microbiol.">
        <title>Fungal ecological strategies reflected in gene transcription - a case study of two litter decomposers.</title>
        <authorList>
            <person name="Barbi F."/>
            <person name="Kohler A."/>
            <person name="Barry K."/>
            <person name="Baskaran P."/>
            <person name="Daum C."/>
            <person name="Fauchery L."/>
            <person name="Ihrmark K."/>
            <person name="Kuo A."/>
            <person name="LaButti K."/>
            <person name="Lipzen A."/>
            <person name="Morin E."/>
            <person name="Grigoriev I.V."/>
            <person name="Henrissat B."/>
            <person name="Lindahl B."/>
            <person name="Martin F."/>
        </authorList>
    </citation>
    <scope>NUCLEOTIDE SEQUENCE</scope>
    <source>
        <strain evidence="1">JB14</strain>
    </source>
</reference>
<organism evidence="1 2">
    <name type="scientific">Gymnopus androsaceus JB14</name>
    <dbReference type="NCBI Taxonomy" id="1447944"/>
    <lineage>
        <taxon>Eukaryota</taxon>
        <taxon>Fungi</taxon>
        <taxon>Dikarya</taxon>
        <taxon>Basidiomycota</taxon>
        <taxon>Agaricomycotina</taxon>
        <taxon>Agaricomycetes</taxon>
        <taxon>Agaricomycetidae</taxon>
        <taxon>Agaricales</taxon>
        <taxon>Marasmiineae</taxon>
        <taxon>Omphalotaceae</taxon>
        <taxon>Gymnopus</taxon>
    </lineage>
</organism>
<protein>
    <submittedName>
        <fullName evidence="1">Uncharacterized protein</fullName>
    </submittedName>
</protein>
<proteinExistence type="predicted"/>